<name>A0A4R0YX36_9GAMM</name>
<evidence type="ECO:0000313" key="1">
    <source>
        <dbReference type="EMBL" id="TCI11909.1"/>
    </source>
</evidence>
<gene>
    <name evidence="1" type="ORF">EZM97_00615</name>
</gene>
<dbReference type="EMBL" id="SJTG01000001">
    <property type="protein sequence ID" value="TCI11909.1"/>
    <property type="molecule type" value="Genomic_DNA"/>
</dbReference>
<reference evidence="1 2" key="1">
    <citation type="submission" date="2019-02" db="EMBL/GenBank/DDBJ databases">
        <title>Dyella amyloliquefaciens sp. nov., isolated from forest soil.</title>
        <authorList>
            <person name="Gao Z.-H."/>
            <person name="Qiu L.-H."/>
        </authorList>
    </citation>
    <scope>NUCLEOTIDE SEQUENCE [LARGE SCALE GENOMIC DNA]</scope>
    <source>
        <strain evidence="1 2">KACC 12747</strain>
    </source>
</reference>
<proteinExistence type="predicted"/>
<evidence type="ECO:0000313" key="2">
    <source>
        <dbReference type="Proteomes" id="UP000291822"/>
    </source>
</evidence>
<comment type="caution">
    <text evidence="1">The sequence shown here is derived from an EMBL/GenBank/DDBJ whole genome shotgun (WGS) entry which is preliminary data.</text>
</comment>
<organism evidence="1 2">
    <name type="scientific">Dyella soli</name>
    <dbReference type="NCBI Taxonomy" id="522319"/>
    <lineage>
        <taxon>Bacteria</taxon>
        <taxon>Pseudomonadati</taxon>
        <taxon>Pseudomonadota</taxon>
        <taxon>Gammaproteobacteria</taxon>
        <taxon>Lysobacterales</taxon>
        <taxon>Rhodanobacteraceae</taxon>
        <taxon>Dyella</taxon>
    </lineage>
</organism>
<dbReference type="PIRSF" id="PIRSF037225">
    <property type="entry name" value="UCP037225"/>
    <property type="match status" value="1"/>
</dbReference>
<dbReference type="Proteomes" id="UP000291822">
    <property type="component" value="Unassembled WGS sequence"/>
</dbReference>
<sequence>MNDTVAVSCPYCGERIDLIVDVSAGEQEYIEDCQVCCRPMVVTAWVDEKGDARALVNAEDDS</sequence>
<dbReference type="InterPro" id="IPR017143">
    <property type="entry name" value="UCP037225"/>
</dbReference>
<keyword evidence="2" id="KW-1185">Reference proteome</keyword>
<dbReference type="Pfam" id="PF14255">
    <property type="entry name" value="Zn_ribbon_21"/>
    <property type="match status" value="1"/>
</dbReference>
<accession>A0A4R0YX36</accession>
<dbReference type="AlphaFoldDB" id="A0A4R0YX36"/>
<dbReference type="RefSeq" id="WP_131151312.1">
    <property type="nucleotide sequence ID" value="NZ_SJTG01000001.1"/>
</dbReference>
<dbReference type="InterPro" id="IPR025990">
    <property type="entry name" value="zinc_ribbon_bacterial"/>
</dbReference>
<protein>
    <submittedName>
        <fullName evidence="1">CPXCG motif-containing cysteine-rich protein</fullName>
    </submittedName>
</protein>